<dbReference type="Pfam" id="PF13715">
    <property type="entry name" value="CarbopepD_reg_2"/>
    <property type="match status" value="1"/>
</dbReference>
<protein>
    <submittedName>
        <fullName evidence="6">TonB-dependent receptor</fullName>
    </submittedName>
</protein>
<comment type="subcellular location">
    <subcellularLocation>
        <location evidence="1">Cell outer membrane</location>
    </subcellularLocation>
</comment>
<sequence>MKEKVIFTTALCLSAMTPMMAQNITGKVMNTKGEPLAFANVVLLNRTDSAFVKGAVSGEDGSFAIDSSCNGGIIKVTSVGYKTICMDCTGENVGIIKMEEDSKMLGEVVVKSSLPKTILKNGGMTTTVVGSVLEKAGTMENLLDRIPNVSAQNGSIKVFGRGEPVIYINGRQMRDKSELDRLHSDNIKSVEVITNPGARYAASTKAVIRITTKKIQGEGFGFDATTEESYDEKKNIGGYGRLNMNYRKNGLELGAYAFGARQYQPDNKDFQQKTYLDKTWNQKSEIRQVGIIEAMNFRLDASYQLDANNSIGANFGFLRNPKQTWNGDMSSSILQDEELSENSDSHADFFWQKNNLSSNIYYVGKIGKLSIDFNTDWLWSKEYQNDVTKEQYQEVGMNAQSQTAHSLTNKDYHLLASKLVLSYPLSGGNLSLGGEYSNTHRTSKYQVVPTNLVSDDDSRITESMTSSFLTYSRDFGNLSLEAGMRYEYIDFNYYEYGKYVPGQSKSYGNWFPSLSLSMPVGKVQMQLSYAADINRPSYHNLRSGIQYDNRYTYETGNPFLVSQISRNLNYELAYKWLTFDMTYSHTSHPIMPTVETYKDNPAIGLMKPVNGNSYNDVAASINLRPSFGIWYPSLTASIDKQWFDMETHDGKSLNKPMASFRFDNTLNTKLGMFTWMMSYITKGHEENQYLYKPMFCTNVSAYKAFLKDHLSFQLFIYDLFGTNDSHMIAHFGKIKEMVYDGLSTSKVSLTVRYKFNTTRSKYKGTGAGESQKNRM</sequence>
<name>A0A415F0Q7_9BACT</name>
<dbReference type="InterPro" id="IPR041700">
    <property type="entry name" value="OMP_b-brl_3"/>
</dbReference>
<keyword evidence="3" id="KW-0998">Cell outer membrane</keyword>
<feature type="chain" id="PRO_5019395888" evidence="4">
    <location>
        <begin position="22"/>
        <end position="775"/>
    </location>
</feature>
<dbReference type="AlphaFoldDB" id="A0A415F0Q7"/>
<dbReference type="Gene3D" id="2.170.130.10">
    <property type="entry name" value="TonB-dependent receptor, plug domain"/>
    <property type="match status" value="1"/>
</dbReference>
<dbReference type="Gene3D" id="2.40.170.20">
    <property type="entry name" value="TonB-dependent receptor, beta-barrel domain"/>
    <property type="match status" value="1"/>
</dbReference>
<dbReference type="InterPro" id="IPR036942">
    <property type="entry name" value="Beta-barrel_TonB_sf"/>
</dbReference>
<keyword evidence="6" id="KW-0675">Receptor</keyword>
<dbReference type="InterPro" id="IPR037066">
    <property type="entry name" value="Plug_dom_sf"/>
</dbReference>
<evidence type="ECO:0000256" key="4">
    <source>
        <dbReference type="SAM" id="SignalP"/>
    </source>
</evidence>
<reference evidence="6 7" key="1">
    <citation type="submission" date="2018-08" db="EMBL/GenBank/DDBJ databases">
        <title>A genome reference for cultivated species of the human gut microbiota.</title>
        <authorList>
            <person name="Zou Y."/>
            <person name="Xue W."/>
            <person name="Luo G."/>
        </authorList>
    </citation>
    <scope>NUCLEOTIDE SEQUENCE [LARGE SCALE GENOMIC DNA]</scope>
    <source>
        <strain evidence="6 7">AF46-2NS</strain>
    </source>
</reference>
<dbReference type="SUPFAM" id="SSF49464">
    <property type="entry name" value="Carboxypeptidase regulatory domain-like"/>
    <property type="match status" value="1"/>
</dbReference>
<keyword evidence="2" id="KW-0472">Membrane</keyword>
<dbReference type="GO" id="GO:0009279">
    <property type="term" value="C:cell outer membrane"/>
    <property type="evidence" value="ECO:0007669"/>
    <property type="project" value="UniProtKB-SubCell"/>
</dbReference>
<organism evidence="6 7">
    <name type="scientific">Segatella copri</name>
    <dbReference type="NCBI Taxonomy" id="165179"/>
    <lineage>
        <taxon>Bacteria</taxon>
        <taxon>Pseudomonadati</taxon>
        <taxon>Bacteroidota</taxon>
        <taxon>Bacteroidia</taxon>
        <taxon>Bacteroidales</taxon>
        <taxon>Prevotellaceae</taxon>
        <taxon>Segatella</taxon>
    </lineage>
</organism>
<dbReference type="SUPFAM" id="SSF56935">
    <property type="entry name" value="Porins"/>
    <property type="match status" value="1"/>
</dbReference>
<evidence type="ECO:0000313" key="7">
    <source>
        <dbReference type="Proteomes" id="UP000286211"/>
    </source>
</evidence>
<evidence type="ECO:0000256" key="1">
    <source>
        <dbReference type="ARBA" id="ARBA00004442"/>
    </source>
</evidence>
<accession>A0A415F0Q7</accession>
<feature type="signal peptide" evidence="4">
    <location>
        <begin position="1"/>
        <end position="21"/>
    </location>
</feature>
<evidence type="ECO:0000313" key="6">
    <source>
        <dbReference type="EMBL" id="RHK09179.1"/>
    </source>
</evidence>
<dbReference type="InterPro" id="IPR008969">
    <property type="entry name" value="CarboxyPept-like_regulatory"/>
</dbReference>
<evidence type="ECO:0000256" key="3">
    <source>
        <dbReference type="ARBA" id="ARBA00023237"/>
    </source>
</evidence>
<dbReference type="Pfam" id="PF14905">
    <property type="entry name" value="OMP_b-brl_3"/>
    <property type="match status" value="1"/>
</dbReference>
<feature type="domain" description="Outer membrane protein beta-barrel" evidence="5">
    <location>
        <begin position="369"/>
        <end position="753"/>
    </location>
</feature>
<comment type="caution">
    <text evidence="6">The sequence shown here is derived from an EMBL/GenBank/DDBJ whole genome shotgun (WGS) entry which is preliminary data.</text>
</comment>
<dbReference type="Proteomes" id="UP000286211">
    <property type="component" value="Unassembled WGS sequence"/>
</dbReference>
<evidence type="ECO:0000256" key="2">
    <source>
        <dbReference type="ARBA" id="ARBA00023136"/>
    </source>
</evidence>
<gene>
    <name evidence="6" type="ORF">DW079_11125</name>
</gene>
<keyword evidence="4" id="KW-0732">Signal</keyword>
<evidence type="ECO:0000259" key="5">
    <source>
        <dbReference type="Pfam" id="PF14905"/>
    </source>
</evidence>
<dbReference type="EMBL" id="QRNB01000063">
    <property type="protein sequence ID" value="RHK09179.1"/>
    <property type="molecule type" value="Genomic_DNA"/>
</dbReference>
<proteinExistence type="predicted"/>